<protein>
    <recommendedName>
        <fullName evidence="14">Polyketide synthase</fullName>
    </recommendedName>
</protein>
<dbReference type="InterPro" id="IPR032821">
    <property type="entry name" value="PKS_assoc"/>
</dbReference>
<dbReference type="InterPro" id="IPR014043">
    <property type="entry name" value="Acyl_transferase_dom"/>
</dbReference>
<evidence type="ECO:0000256" key="2">
    <source>
        <dbReference type="ARBA" id="ARBA00022553"/>
    </source>
</evidence>
<dbReference type="Gene3D" id="3.90.180.10">
    <property type="entry name" value="Medium-chain alcohol dehydrogenases, catalytic domain"/>
    <property type="match status" value="1"/>
</dbReference>
<feature type="region of interest" description="N-terminal hotdog fold" evidence="8">
    <location>
        <begin position="933"/>
        <end position="1067"/>
    </location>
</feature>
<dbReference type="InterPro" id="IPR009081">
    <property type="entry name" value="PP-bd_ACP"/>
</dbReference>
<accession>A0A9P5LGN3</accession>
<dbReference type="InterPro" id="IPR001227">
    <property type="entry name" value="Ac_transferase_dom_sf"/>
</dbReference>
<dbReference type="SMART" id="SM00822">
    <property type="entry name" value="PKS_KR"/>
    <property type="match status" value="1"/>
</dbReference>
<dbReference type="GO" id="GO:0006633">
    <property type="term" value="P:fatty acid biosynthetic process"/>
    <property type="evidence" value="ECO:0007669"/>
    <property type="project" value="InterPro"/>
</dbReference>
<evidence type="ECO:0000256" key="5">
    <source>
        <dbReference type="ARBA" id="ARBA00023002"/>
    </source>
</evidence>
<dbReference type="Pfam" id="PF00698">
    <property type="entry name" value="Acyl_transf_1"/>
    <property type="match status" value="1"/>
</dbReference>
<keyword evidence="4" id="KW-0521">NADP</keyword>
<evidence type="ECO:0000313" key="13">
    <source>
        <dbReference type="Proteomes" id="UP000722485"/>
    </source>
</evidence>
<dbReference type="PROSITE" id="PS50075">
    <property type="entry name" value="CARRIER"/>
    <property type="match status" value="1"/>
</dbReference>
<keyword evidence="7" id="KW-0012">Acyltransferase</keyword>
<dbReference type="PANTHER" id="PTHR43775">
    <property type="entry name" value="FATTY ACID SYNTHASE"/>
    <property type="match status" value="1"/>
</dbReference>
<dbReference type="CDD" id="cd05195">
    <property type="entry name" value="enoyl_red"/>
    <property type="match status" value="1"/>
</dbReference>
<dbReference type="SMART" id="SM00825">
    <property type="entry name" value="PKS_KS"/>
    <property type="match status" value="1"/>
</dbReference>
<dbReference type="SUPFAM" id="SSF51735">
    <property type="entry name" value="NAD(P)-binding Rossmann-fold domains"/>
    <property type="match status" value="2"/>
</dbReference>
<feature type="active site" description="Proton acceptor; for dehydratase activity" evidence="8">
    <location>
        <position position="965"/>
    </location>
</feature>
<keyword evidence="1" id="KW-0596">Phosphopantetheine</keyword>
<keyword evidence="13" id="KW-1185">Reference proteome</keyword>
<evidence type="ECO:0000256" key="4">
    <source>
        <dbReference type="ARBA" id="ARBA00022857"/>
    </source>
</evidence>
<dbReference type="InterPro" id="IPR013154">
    <property type="entry name" value="ADH-like_N"/>
</dbReference>
<evidence type="ECO:0000256" key="6">
    <source>
        <dbReference type="ARBA" id="ARBA00023268"/>
    </source>
</evidence>
<keyword evidence="6" id="KW-0511">Multifunctional enzyme</keyword>
<dbReference type="SUPFAM" id="SSF50129">
    <property type="entry name" value="GroES-like"/>
    <property type="match status" value="1"/>
</dbReference>
<evidence type="ECO:0000259" key="10">
    <source>
        <dbReference type="PROSITE" id="PS52004"/>
    </source>
</evidence>
<dbReference type="Gene3D" id="3.40.47.10">
    <property type="match status" value="1"/>
</dbReference>
<dbReference type="Pfam" id="PF13602">
    <property type="entry name" value="ADH_zinc_N_2"/>
    <property type="match status" value="1"/>
</dbReference>
<dbReference type="InterPro" id="IPR036736">
    <property type="entry name" value="ACP-like_sf"/>
</dbReference>
<dbReference type="InterPro" id="IPR056501">
    <property type="entry name" value="NAD-bd_HRPKS_sdrA"/>
</dbReference>
<evidence type="ECO:0000313" key="12">
    <source>
        <dbReference type="EMBL" id="KAF7558287.1"/>
    </source>
</evidence>
<dbReference type="SMART" id="SM00829">
    <property type="entry name" value="PKS_ER"/>
    <property type="match status" value="1"/>
</dbReference>
<dbReference type="InterPro" id="IPR049551">
    <property type="entry name" value="PKS_DH_C"/>
</dbReference>
<dbReference type="InterPro" id="IPR013968">
    <property type="entry name" value="PKS_KR"/>
</dbReference>
<dbReference type="InterPro" id="IPR016036">
    <property type="entry name" value="Malonyl_transacylase_ACP-bd"/>
</dbReference>
<dbReference type="InterPro" id="IPR020841">
    <property type="entry name" value="PKS_Beta-ketoAc_synthase_dom"/>
</dbReference>
<dbReference type="Gene3D" id="3.10.129.110">
    <property type="entry name" value="Polyketide synthase dehydratase"/>
    <property type="match status" value="1"/>
</dbReference>
<dbReference type="Gene3D" id="3.40.50.720">
    <property type="entry name" value="NAD(P)-binding Rossmann-like Domain"/>
    <property type="match status" value="1"/>
</dbReference>
<dbReference type="InterPro" id="IPR016035">
    <property type="entry name" value="Acyl_Trfase/lysoPLipase"/>
</dbReference>
<dbReference type="Pfam" id="PF23114">
    <property type="entry name" value="NAD-bd_HRPKS_sdrA"/>
    <property type="match status" value="1"/>
</dbReference>
<proteinExistence type="predicted"/>
<feature type="domain" description="PKS/mFAS DH" evidence="11">
    <location>
        <begin position="933"/>
        <end position="1234"/>
    </location>
</feature>
<dbReference type="PANTHER" id="PTHR43775:SF50">
    <property type="entry name" value="HIGHLY REDUCING POLYKETIDE SYNTHASE SRDA"/>
    <property type="match status" value="1"/>
</dbReference>
<dbReference type="PROSITE" id="PS52004">
    <property type="entry name" value="KS3_2"/>
    <property type="match status" value="1"/>
</dbReference>
<keyword evidence="2" id="KW-0597">Phosphoprotein</keyword>
<dbReference type="FunFam" id="3.40.50.720:FF:000209">
    <property type="entry name" value="Polyketide synthase Pks12"/>
    <property type="match status" value="1"/>
</dbReference>
<dbReference type="GO" id="GO:1901336">
    <property type="term" value="P:lactone biosynthetic process"/>
    <property type="evidence" value="ECO:0007669"/>
    <property type="project" value="UniProtKB-ARBA"/>
</dbReference>
<dbReference type="InterPro" id="IPR042104">
    <property type="entry name" value="PKS_dehydratase_sf"/>
</dbReference>
<dbReference type="SUPFAM" id="SSF53901">
    <property type="entry name" value="Thiolase-like"/>
    <property type="match status" value="1"/>
</dbReference>
<dbReference type="SMART" id="SM00827">
    <property type="entry name" value="PKS_AT"/>
    <property type="match status" value="1"/>
</dbReference>
<dbReference type="InterPro" id="IPR018201">
    <property type="entry name" value="Ketoacyl_synth_AS"/>
</dbReference>
<dbReference type="Gene3D" id="1.10.1200.10">
    <property type="entry name" value="ACP-like"/>
    <property type="match status" value="1"/>
</dbReference>
<keyword evidence="3" id="KW-0808">Transferase</keyword>
<dbReference type="InterPro" id="IPR014031">
    <property type="entry name" value="Ketoacyl_synth_C"/>
</dbReference>
<evidence type="ECO:0000256" key="3">
    <source>
        <dbReference type="ARBA" id="ARBA00022679"/>
    </source>
</evidence>
<dbReference type="InterPro" id="IPR049900">
    <property type="entry name" value="PKS_mFAS_DH"/>
</dbReference>
<evidence type="ECO:0000256" key="7">
    <source>
        <dbReference type="ARBA" id="ARBA00023315"/>
    </source>
</evidence>
<dbReference type="Pfam" id="PF00109">
    <property type="entry name" value="ketoacyl-synt"/>
    <property type="match status" value="1"/>
</dbReference>
<keyword evidence="5" id="KW-0560">Oxidoreductase</keyword>
<feature type="domain" description="Carrier" evidence="9">
    <location>
        <begin position="2278"/>
        <end position="2356"/>
    </location>
</feature>
<dbReference type="SMART" id="SM00826">
    <property type="entry name" value="PKS_DH"/>
    <property type="match status" value="1"/>
</dbReference>
<sequence>MQLPNTPIAIIGIGCRLPGDISSPSQLWEFLAEGRSAGGKLPESRFNIDSYRGDKDQPATTRALGGYFLQEDIRNFDNQFFGINNREASAMDPQQRKLLEVVFESFESAGISLHDVSGANVGCYVASFTPDFIAMQTKDVENLNRYSQIGMGTTILANRISHVFNLKGPSCVLDTACSSSLYALHAACSALLTAECDSAVVAGMNLIQAPELHVAISQAGVVSPSSTCHTFDACADGYGRADGVNAIVIKRLDDAVRDGDPIRSVIRSTAVNSNGRTPGITHPSIDGQEAVIRKAYARAGLDSSDTSYVEAHGTGTSVGDPIEVEALSRIFRKSERKDPILLGSVKTNLGHSEAASGLTSIIKATLALEKGQIPATIGLVELNPEIKIAEWGVQIVTRNIPFPTQDEQVRRISVNSFGYGGANAHIIIDAADSHVGKSLVNGTGINGHCNGEFNGGADKPTTSANASQAHLLPFSANKLASLYGRVESLLKLDLSSISIADLTYTLGQRRTHLPIRGYIVANEATITQDIAVENIRLSDSENDLAEGNFAFVFTGQGAQWKGMGRELMQFATFAQTIRQLDEVLASLPHPPQWKIYDVLMDDSETCPINQAEFAQPTTTAVQVGIVNLLLEWSIYPKGTVGHSSGEIGAAYAAGLINAQEAILIAYYRGYIVTKSTSVGLMAAVGLGPDDTNDWISKLGLDSKVKVACINSPESVTISGDSDDVRAVFVALQANGVFARELKTDGKAYHSHHMAAVGSTYEKLLNQAWTTSIGSTPVTAQKQVRMFSTVTCSEVDEKHVRTPWYWRTNLESPVRFSDGLTRLSNMSDDMTFIEIGPHAALKMPIMQTLGKSTSYFASLSRGKDSSVSLLSLVGDLYTRGFEVDFVKLNRTYTNRGAIPKVLHDLPTYPWHYEDPLWNESRISREGRFRRHARHELLGTEVPGGNKTTFGWRNILHLDNVPWLRDHKLGETVVFPAAGYMAMAMEALLQTQLAGTPPATTSIVFRHVDLLKALPLADEESIELYTEIRPLALSNINTSKDWWEFQISSISDIATIRAKGSIRFASRGSVKDLLLPSCNTRIAPQSKRLWYESMATGGLVFGPVFQQMDEIYTSDPRGAMYAEARTKPLDPDIKGAQSTTRYVVHPNLLDSLFQVGLVASTGGFIHSMVAKVPTRIGEAIITFLSHAEDVGIIRSTSKVIGFYSNRLNSVLLDAQQRSIAHFQDVDITTYAGSESIEERYPLFRCTWKPDVDKIKDDAAFSSALDRIFSITNLARLGSRAYFLAALDLIVHKNPDTHILCLSPDHALVSMALVEVLEAPSHHRRFHTFSLGRLTSLNELEVAKIPNFNAPPRLKALEYKKASAADKYGLIILPEDLAALKWLGGNSTAHTLFLRATAYKMETIEGFSIISSLARRSTKSLGVQLIRASSALSDAEPCAYSNAIYICGSTPHPADTRLKDELSISLGVSFQQIALKDLTTLSIPAGALVISTVELENSVLAGADPEEFAAIKQIIEQAARIVWITGASADKHFDPTLSLFPGLARAIMIEQPSTKIFTLELDPQADPSSMSRDITTIINQANNTISDYEYVKDHSELLISRVIPDELMNRQFRKRQNGVTELEPLKNAGTASLSLKKPGQFSTAQFVKKPDQDARTLASDSVVVKVQYVGLNAKDVYALAGRVHTTDASCSLEYTGQVVAVGSGVNELATGDRVAVMYPSHFSTYETVPSWSCVKLTADEDLETIASLLVVFVTAIYALHHRARLQPGETILIHSAAGGVGIATIQIAKLIGAEVFATVGTDEKKQYLIDNFDLRADHIFNSHDSSFASGIDAATAGRGVDVILNSLVGELLHESWKCLADFGRFVEIGKRDILDGGRLNMEMLSRSTTFTAFDLSMLAESKSAAHHLLHQSMLAHVMALFRSGGIQPVKPLSVFGVSEVGSAFNYFNSSKRMGKIVISFEDQTQRVHLVPEKFSTVLNPNKSYLLAGCLGGLGRSLSKWMLSRGARQFVFIGRTGMERSAAKHLIDDLEQAGARCVVVKADVTNYNDVIRAIGAAPAPLGGVVQAAMGLNEAIFKYMSRESWLSGTEAKVKGTWNLHNALSKLGKEKELDFFLMTSSISGKVGTATEGNYCAANNFLDVFARYRRSLGLTGISLGLGMISEVGYLHEQPHIGDLLLRKGVRPITEDELLQIFDFGLSQPPTSVNPKNLLSQPHLLTGLELTGLQNHHKQGYSGYWQFLDDARFSVLTSALKRSGAGEVQHSSDSQSSAVSEAIASKDEASLVSTVRDVIMRKMSNLILLPIDKLDPKTPLSDFGMDSMLAAELRQYIFSTTGADILFLTLMDQKTTILSLTSMVATKLQDRQ</sequence>
<feature type="active site" description="Proton donor; for dehydratase activity" evidence="8">
    <location>
        <position position="1148"/>
    </location>
</feature>
<dbReference type="Pfam" id="PF23297">
    <property type="entry name" value="ACP_SdgA_C"/>
    <property type="match status" value="1"/>
</dbReference>
<dbReference type="GO" id="GO:0004312">
    <property type="term" value="F:fatty acid synthase activity"/>
    <property type="evidence" value="ECO:0007669"/>
    <property type="project" value="TreeGrafter"/>
</dbReference>
<dbReference type="Gene3D" id="3.40.366.10">
    <property type="entry name" value="Malonyl-Coenzyme A Acyl Carrier Protein, domain 2"/>
    <property type="match status" value="1"/>
</dbReference>
<dbReference type="SUPFAM" id="SSF55048">
    <property type="entry name" value="Probable ACP-binding domain of malonyl-CoA ACP transacylase"/>
    <property type="match status" value="1"/>
</dbReference>
<dbReference type="InterPro" id="IPR011032">
    <property type="entry name" value="GroES-like_sf"/>
</dbReference>
<reference evidence="12" key="1">
    <citation type="submission" date="2020-03" db="EMBL/GenBank/DDBJ databases">
        <title>Draft Genome Sequence of Cylindrodendrum hubeiense.</title>
        <authorList>
            <person name="Buettner E."/>
            <person name="Kellner H."/>
        </authorList>
    </citation>
    <scope>NUCLEOTIDE SEQUENCE</scope>
    <source>
        <strain evidence="12">IHI 201604</strain>
    </source>
</reference>
<feature type="region of interest" description="C-terminal hotdog fold" evidence="8">
    <location>
        <begin position="1080"/>
        <end position="1234"/>
    </location>
</feature>
<name>A0A9P5LGN3_9HYPO</name>
<dbReference type="Pfam" id="PF02801">
    <property type="entry name" value="Ketoacyl-synt_C"/>
    <property type="match status" value="1"/>
</dbReference>
<dbReference type="Pfam" id="PF08659">
    <property type="entry name" value="KR"/>
    <property type="match status" value="1"/>
</dbReference>
<feature type="domain" description="Ketosynthase family 3 (KS3)" evidence="10">
    <location>
        <begin position="5"/>
        <end position="430"/>
    </location>
</feature>
<dbReference type="PROSITE" id="PS01162">
    <property type="entry name" value="QOR_ZETA_CRYSTAL"/>
    <property type="match status" value="1"/>
</dbReference>
<dbReference type="InterPro" id="IPR014030">
    <property type="entry name" value="Ketoacyl_synth_N"/>
</dbReference>
<dbReference type="Pfam" id="PF16197">
    <property type="entry name" value="KAsynt_C_assoc"/>
    <property type="match status" value="1"/>
</dbReference>
<evidence type="ECO:0000259" key="9">
    <source>
        <dbReference type="PROSITE" id="PS50075"/>
    </source>
</evidence>
<dbReference type="InterPro" id="IPR002364">
    <property type="entry name" value="Quin_OxRdtase/zeta-crystal_CS"/>
</dbReference>
<dbReference type="InterPro" id="IPR050091">
    <property type="entry name" value="PKS_NRPS_Biosynth_Enz"/>
</dbReference>
<dbReference type="Proteomes" id="UP000722485">
    <property type="component" value="Unassembled WGS sequence"/>
</dbReference>
<dbReference type="Pfam" id="PF08240">
    <property type="entry name" value="ADH_N"/>
    <property type="match status" value="1"/>
</dbReference>
<dbReference type="InterPro" id="IPR036291">
    <property type="entry name" value="NAD(P)-bd_dom_sf"/>
</dbReference>
<comment type="caution">
    <text evidence="12">The sequence shown here is derived from an EMBL/GenBank/DDBJ whole genome shotgun (WGS) entry which is preliminary data.</text>
</comment>
<dbReference type="InterPro" id="IPR020843">
    <property type="entry name" value="ER"/>
</dbReference>
<dbReference type="CDD" id="cd00833">
    <property type="entry name" value="PKS"/>
    <property type="match status" value="1"/>
</dbReference>
<dbReference type="PROSITE" id="PS52019">
    <property type="entry name" value="PKS_MFAS_DH"/>
    <property type="match status" value="1"/>
</dbReference>
<evidence type="ECO:0000256" key="1">
    <source>
        <dbReference type="ARBA" id="ARBA00022450"/>
    </source>
</evidence>
<dbReference type="OrthoDB" id="329835at2759"/>
<dbReference type="PROSITE" id="PS00606">
    <property type="entry name" value="KS3_1"/>
    <property type="match status" value="1"/>
</dbReference>
<evidence type="ECO:0000256" key="8">
    <source>
        <dbReference type="PROSITE-ProRule" id="PRU01363"/>
    </source>
</evidence>
<dbReference type="EMBL" id="JAANBB010000001">
    <property type="protein sequence ID" value="KAF7558287.1"/>
    <property type="molecule type" value="Genomic_DNA"/>
</dbReference>
<organism evidence="12 13">
    <name type="scientific">Cylindrodendrum hubeiense</name>
    <dbReference type="NCBI Taxonomy" id="595255"/>
    <lineage>
        <taxon>Eukaryota</taxon>
        <taxon>Fungi</taxon>
        <taxon>Dikarya</taxon>
        <taxon>Ascomycota</taxon>
        <taxon>Pezizomycotina</taxon>
        <taxon>Sordariomycetes</taxon>
        <taxon>Hypocreomycetidae</taxon>
        <taxon>Hypocreales</taxon>
        <taxon>Nectriaceae</taxon>
        <taxon>Cylindrodendrum</taxon>
    </lineage>
</organism>
<dbReference type="InterPro" id="IPR020807">
    <property type="entry name" value="PKS_DH"/>
</dbReference>
<dbReference type="GO" id="GO:0044550">
    <property type="term" value="P:secondary metabolite biosynthetic process"/>
    <property type="evidence" value="ECO:0007669"/>
    <property type="project" value="TreeGrafter"/>
</dbReference>
<dbReference type="InterPro" id="IPR016039">
    <property type="entry name" value="Thiolase-like"/>
</dbReference>
<dbReference type="GO" id="GO:0008270">
    <property type="term" value="F:zinc ion binding"/>
    <property type="evidence" value="ECO:0007669"/>
    <property type="project" value="InterPro"/>
</dbReference>
<dbReference type="InterPro" id="IPR057326">
    <property type="entry name" value="KR_dom"/>
</dbReference>
<dbReference type="SUPFAM" id="SSF47336">
    <property type="entry name" value="ACP-like"/>
    <property type="match status" value="1"/>
</dbReference>
<dbReference type="Pfam" id="PF21089">
    <property type="entry name" value="PKS_DH_N"/>
    <property type="match status" value="1"/>
</dbReference>
<gene>
    <name evidence="12" type="ORF">G7Z17_g66</name>
</gene>
<dbReference type="InterPro" id="IPR049552">
    <property type="entry name" value="PKS_DH_N"/>
</dbReference>
<dbReference type="Pfam" id="PF14765">
    <property type="entry name" value="PS-DH"/>
    <property type="match status" value="1"/>
</dbReference>
<dbReference type="GO" id="GO:0016491">
    <property type="term" value="F:oxidoreductase activity"/>
    <property type="evidence" value="ECO:0007669"/>
    <property type="project" value="UniProtKB-KW"/>
</dbReference>
<evidence type="ECO:0008006" key="14">
    <source>
        <dbReference type="Google" id="ProtNLM"/>
    </source>
</evidence>
<evidence type="ECO:0000259" key="11">
    <source>
        <dbReference type="PROSITE" id="PS52019"/>
    </source>
</evidence>
<dbReference type="GO" id="GO:0004315">
    <property type="term" value="F:3-oxoacyl-[acyl-carrier-protein] synthase activity"/>
    <property type="evidence" value="ECO:0007669"/>
    <property type="project" value="InterPro"/>
</dbReference>
<dbReference type="SUPFAM" id="SSF52151">
    <property type="entry name" value="FabD/lysophospholipase-like"/>
    <property type="match status" value="1"/>
</dbReference>